<keyword evidence="1" id="KW-1133">Transmembrane helix</keyword>
<sequence length="169" mass="19265">MNTDRKVKLFSPLDPITLATKLKAEMEKREDSKDFHVFGGGTEEEITLLYGRPHILTGIEPKLRGTMRAHDGGTLIEAKTMKRGNPKKFFVIWFAFLIPFVAIGIGSWFFDGPPLMFKIMFTGIPAIMMGAGILMFRQSLKKKPEDFGTIYHILDFLEETVDARPFSRY</sequence>
<feature type="transmembrane region" description="Helical" evidence="1">
    <location>
        <begin position="89"/>
        <end position="110"/>
    </location>
</feature>
<evidence type="ECO:0000313" key="2">
    <source>
        <dbReference type="EMBL" id="QTD55476.1"/>
    </source>
</evidence>
<keyword evidence="3" id="KW-1185">Reference proteome</keyword>
<evidence type="ECO:0000313" key="3">
    <source>
        <dbReference type="Proteomes" id="UP000663923"/>
    </source>
</evidence>
<protein>
    <submittedName>
        <fullName evidence="2">Uncharacterized protein</fullName>
    </submittedName>
</protein>
<proteinExistence type="predicted"/>
<organism evidence="2 3">
    <name type="scientific">Parasphingorhabdus cellanae</name>
    <dbReference type="NCBI Taxonomy" id="2806553"/>
    <lineage>
        <taxon>Bacteria</taxon>
        <taxon>Pseudomonadati</taxon>
        <taxon>Pseudomonadota</taxon>
        <taxon>Alphaproteobacteria</taxon>
        <taxon>Sphingomonadales</taxon>
        <taxon>Sphingomonadaceae</taxon>
        <taxon>Parasphingorhabdus</taxon>
    </lineage>
</organism>
<reference evidence="2 3" key="1">
    <citation type="submission" date="2021-03" db="EMBL/GenBank/DDBJ databases">
        <title>Complete genome of Parasphingorhabdus_sp.JHSY0214.</title>
        <authorList>
            <person name="Yoo J.H."/>
            <person name="Bae J.W."/>
        </authorList>
    </citation>
    <scope>NUCLEOTIDE SEQUENCE [LARGE SCALE GENOMIC DNA]</scope>
    <source>
        <strain evidence="2 3">JHSY0214</strain>
    </source>
</reference>
<dbReference type="RefSeq" id="WP_207987314.1">
    <property type="nucleotide sequence ID" value="NZ_CP071794.1"/>
</dbReference>
<keyword evidence="1" id="KW-0472">Membrane</keyword>
<dbReference type="Proteomes" id="UP000663923">
    <property type="component" value="Chromosome"/>
</dbReference>
<feature type="transmembrane region" description="Helical" evidence="1">
    <location>
        <begin position="116"/>
        <end position="136"/>
    </location>
</feature>
<keyword evidence="1" id="KW-0812">Transmembrane</keyword>
<name>A0ABX7T1N2_9SPHN</name>
<dbReference type="EMBL" id="CP071794">
    <property type="protein sequence ID" value="QTD55476.1"/>
    <property type="molecule type" value="Genomic_DNA"/>
</dbReference>
<evidence type="ECO:0000256" key="1">
    <source>
        <dbReference type="SAM" id="Phobius"/>
    </source>
</evidence>
<gene>
    <name evidence="2" type="ORF">J4G78_14880</name>
</gene>
<accession>A0ABX7T1N2</accession>